<evidence type="ECO:0000256" key="2">
    <source>
        <dbReference type="ARBA" id="ARBA00022448"/>
    </source>
</evidence>
<keyword evidence="3" id="KW-0472">Membrane</keyword>
<protein>
    <submittedName>
        <fullName evidence="4">Uncharacterized protein</fullName>
    </submittedName>
</protein>
<keyword evidence="2" id="KW-0813">Transport</keyword>
<evidence type="ECO:0000256" key="3">
    <source>
        <dbReference type="SAM" id="Phobius"/>
    </source>
</evidence>
<accession>A0ABP0US61</accession>
<dbReference type="InterPro" id="IPR052215">
    <property type="entry name" value="Plant_ABCG"/>
</dbReference>
<feature type="transmembrane region" description="Helical" evidence="3">
    <location>
        <begin position="57"/>
        <end position="78"/>
    </location>
</feature>
<proteinExistence type="inferred from homology"/>
<dbReference type="Proteomes" id="UP001497512">
    <property type="component" value="Chromosome 6"/>
</dbReference>
<dbReference type="PANTHER" id="PTHR48042">
    <property type="entry name" value="ABC TRANSPORTER G FAMILY MEMBER 11"/>
    <property type="match status" value="1"/>
</dbReference>
<keyword evidence="3" id="KW-0812">Transmembrane</keyword>
<organism evidence="4 5">
    <name type="scientific">Sphagnum troendelagicum</name>
    <dbReference type="NCBI Taxonomy" id="128251"/>
    <lineage>
        <taxon>Eukaryota</taxon>
        <taxon>Viridiplantae</taxon>
        <taxon>Streptophyta</taxon>
        <taxon>Embryophyta</taxon>
        <taxon>Bryophyta</taxon>
        <taxon>Sphagnophytina</taxon>
        <taxon>Sphagnopsida</taxon>
        <taxon>Sphagnales</taxon>
        <taxon>Sphagnaceae</taxon>
        <taxon>Sphagnum</taxon>
    </lineage>
</organism>
<dbReference type="PANTHER" id="PTHR48042:SF11">
    <property type="entry name" value="ABC TRANSPORTER G FAMILY MEMBER 11"/>
    <property type="match status" value="1"/>
</dbReference>
<evidence type="ECO:0000256" key="1">
    <source>
        <dbReference type="ARBA" id="ARBA00005814"/>
    </source>
</evidence>
<evidence type="ECO:0000313" key="4">
    <source>
        <dbReference type="EMBL" id="CAK9228641.1"/>
    </source>
</evidence>
<keyword evidence="5" id="KW-1185">Reference proteome</keyword>
<evidence type="ECO:0000313" key="5">
    <source>
        <dbReference type="Proteomes" id="UP001497512"/>
    </source>
</evidence>
<reference evidence="4" key="1">
    <citation type="submission" date="2024-02" db="EMBL/GenBank/DDBJ databases">
        <authorList>
            <consortium name="ELIXIR-Norway"/>
            <consortium name="Elixir Norway"/>
        </authorList>
    </citation>
    <scope>NUCLEOTIDE SEQUENCE</scope>
</reference>
<name>A0ABP0US61_9BRYO</name>
<gene>
    <name evidence="4" type="ORF">CSSPTR1EN2_LOCUS19281</name>
</gene>
<sequence length="194" mass="21620">MSVCWGWGWTGAGHVSNDFLGLTFQNSIMNGKPVGPPITGLYVVQNLYEIQTSQSKWIDLAIVFGMVIGYRITFFLMIKFKERVKPVLHSLVSRCRHWSCTGGSSCNNMCKRSCSPLQNPVPPVALASPSPLNDTVPLRHFSDRMNVNIADHQAHESCVKCSSCQVHPKEMVLPSNAHHRETRCIILGNDLLDL</sequence>
<comment type="similarity">
    <text evidence="1">Belongs to the ABC transporter superfamily. ABCG family. Eye pigment precursor importer (TC 3.A.1.204) subfamily.</text>
</comment>
<dbReference type="EMBL" id="OZ019898">
    <property type="protein sequence ID" value="CAK9228641.1"/>
    <property type="molecule type" value="Genomic_DNA"/>
</dbReference>
<keyword evidence="3" id="KW-1133">Transmembrane helix</keyword>